<accession>A0ABQ2N7B5</accession>
<dbReference type="InterPro" id="IPR002677">
    <property type="entry name" value="Ribosomal_bL32"/>
</dbReference>
<evidence type="ECO:0000256" key="3">
    <source>
        <dbReference type="ARBA" id="ARBA00023274"/>
    </source>
</evidence>
<keyword evidence="8" id="KW-1185">Reference proteome</keyword>
<protein>
    <recommendedName>
        <fullName evidence="4 5">Large ribosomal subunit protein bL32</fullName>
    </recommendedName>
</protein>
<dbReference type="HAMAP" id="MF_00340">
    <property type="entry name" value="Ribosomal_bL32"/>
    <property type="match status" value="1"/>
</dbReference>
<organism evidence="7 8">
    <name type="scientific">Nocardioides phosphati</name>
    <dbReference type="NCBI Taxonomy" id="1867775"/>
    <lineage>
        <taxon>Bacteria</taxon>
        <taxon>Bacillati</taxon>
        <taxon>Actinomycetota</taxon>
        <taxon>Actinomycetes</taxon>
        <taxon>Propionibacteriales</taxon>
        <taxon>Nocardioidaceae</taxon>
        <taxon>Nocardioides</taxon>
    </lineage>
</organism>
<comment type="caution">
    <text evidence="7">The sequence shown here is derived from an EMBL/GenBank/DDBJ whole genome shotgun (WGS) entry which is preliminary data.</text>
</comment>
<feature type="compositionally biased region" description="Basic residues" evidence="6">
    <location>
        <begin position="1"/>
        <end position="19"/>
    </location>
</feature>
<comment type="similarity">
    <text evidence="1 5">Belongs to the bacterial ribosomal protein bL32 family.</text>
</comment>
<feature type="region of interest" description="Disordered" evidence="6">
    <location>
        <begin position="1"/>
        <end position="22"/>
    </location>
</feature>
<dbReference type="Pfam" id="PF01783">
    <property type="entry name" value="Ribosomal_L32p"/>
    <property type="match status" value="1"/>
</dbReference>
<dbReference type="NCBIfam" id="TIGR01031">
    <property type="entry name" value="rpmF_bact"/>
    <property type="match status" value="1"/>
</dbReference>
<keyword evidence="2 5" id="KW-0689">Ribosomal protein</keyword>
<evidence type="ECO:0000256" key="4">
    <source>
        <dbReference type="ARBA" id="ARBA00035178"/>
    </source>
</evidence>
<evidence type="ECO:0000313" key="7">
    <source>
        <dbReference type="EMBL" id="GGO86041.1"/>
    </source>
</evidence>
<evidence type="ECO:0000256" key="6">
    <source>
        <dbReference type="SAM" id="MobiDB-lite"/>
    </source>
</evidence>
<reference evidence="8" key="1">
    <citation type="journal article" date="2019" name="Int. J. Syst. Evol. Microbiol.">
        <title>The Global Catalogue of Microorganisms (GCM) 10K type strain sequencing project: providing services to taxonomists for standard genome sequencing and annotation.</title>
        <authorList>
            <consortium name="The Broad Institute Genomics Platform"/>
            <consortium name="The Broad Institute Genome Sequencing Center for Infectious Disease"/>
            <person name="Wu L."/>
            <person name="Ma J."/>
        </authorList>
    </citation>
    <scope>NUCLEOTIDE SEQUENCE [LARGE SCALE GENOMIC DNA]</scope>
    <source>
        <strain evidence="8">CGMCC 4.7371</strain>
    </source>
</reference>
<proteinExistence type="inferred from homology"/>
<dbReference type="InterPro" id="IPR011332">
    <property type="entry name" value="Ribosomal_zn-bd"/>
</dbReference>
<dbReference type="RefSeq" id="WP_188782599.1">
    <property type="nucleotide sequence ID" value="NZ_BMNI01000001.1"/>
</dbReference>
<dbReference type="EMBL" id="BMNI01000001">
    <property type="protein sequence ID" value="GGO86041.1"/>
    <property type="molecule type" value="Genomic_DNA"/>
</dbReference>
<keyword evidence="3 5" id="KW-0687">Ribonucleoprotein</keyword>
<evidence type="ECO:0000256" key="5">
    <source>
        <dbReference type="HAMAP-Rule" id="MF_00340"/>
    </source>
</evidence>
<gene>
    <name evidence="7" type="primary">rpmF2</name>
    <name evidence="5" type="synonym">rpmF</name>
    <name evidence="7" type="ORF">GCM10011584_07440</name>
</gene>
<dbReference type="Proteomes" id="UP000655410">
    <property type="component" value="Unassembled WGS sequence"/>
</dbReference>
<dbReference type="GO" id="GO:0005840">
    <property type="term" value="C:ribosome"/>
    <property type="evidence" value="ECO:0007669"/>
    <property type="project" value="UniProtKB-KW"/>
</dbReference>
<name>A0ABQ2N7B5_9ACTN</name>
<evidence type="ECO:0000256" key="1">
    <source>
        <dbReference type="ARBA" id="ARBA00008560"/>
    </source>
</evidence>
<dbReference type="SUPFAM" id="SSF57829">
    <property type="entry name" value="Zn-binding ribosomal proteins"/>
    <property type="match status" value="1"/>
</dbReference>
<evidence type="ECO:0000256" key="2">
    <source>
        <dbReference type="ARBA" id="ARBA00022980"/>
    </source>
</evidence>
<sequence length="59" mass="6650">MAVPKRRTSRSNTRHRRSQWKAAPADLVPVTVDGTTHRVPRALVRAVQRGYLDLTATRA</sequence>
<evidence type="ECO:0000313" key="8">
    <source>
        <dbReference type="Proteomes" id="UP000655410"/>
    </source>
</evidence>